<dbReference type="EMBL" id="VSRR010110404">
    <property type="protein sequence ID" value="MPC97532.1"/>
    <property type="molecule type" value="Genomic_DNA"/>
</dbReference>
<proteinExistence type="predicted"/>
<dbReference type="Pfam" id="PF03807">
    <property type="entry name" value="F420_oxidored"/>
    <property type="match status" value="1"/>
</dbReference>
<accession>A0A5B7JN78</accession>
<reference evidence="2 3" key="1">
    <citation type="submission" date="2019-05" db="EMBL/GenBank/DDBJ databases">
        <title>Another draft genome of Portunus trituberculatus and its Hox gene families provides insights of decapod evolution.</title>
        <authorList>
            <person name="Jeong J.-H."/>
            <person name="Song I."/>
            <person name="Kim S."/>
            <person name="Choi T."/>
            <person name="Kim D."/>
            <person name="Ryu S."/>
            <person name="Kim W."/>
        </authorList>
    </citation>
    <scope>NUCLEOTIDE SEQUENCE [LARGE SCALE GENOMIC DNA]</scope>
    <source>
        <tissue evidence="2">Muscle</tissue>
    </source>
</reference>
<dbReference type="InterPro" id="IPR036291">
    <property type="entry name" value="NAD(P)-bd_dom_sf"/>
</dbReference>
<dbReference type="AlphaFoldDB" id="A0A5B7JN78"/>
<dbReference type="Gene3D" id="3.40.50.720">
    <property type="entry name" value="NAD(P)-binding Rossmann-like Domain"/>
    <property type="match status" value="1"/>
</dbReference>
<evidence type="ECO:0000313" key="2">
    <source>
        <dbReference type="EMBL" id="MPC97532.1"/>
    </source>
</evidence>
<organism evidence="2 3">
    <name type="scientific">Portunus trituberculatus</name>
    <name type="common">Swimming crab</name>
    <name type="synonym">Neptunus trituberculatus</name>
    <dbReference type="NCBI Taxonomy" id="210409"/>
    <lineage>
        <taxon>Eukaryota</taxon>
        <taxon>Metazoa</taxon>
        <taxon>Ecdysozoa</taxon>
        <taxon>Arthropoda</taxon>
        <taxon>Crustacea</taxon>
        <taxon>Multicrustacea</taxon>
        <taxon>Malacostraca</taxon>
        <taxon>Eumalacostraca</taxon>
        <taxon>Eucarida</taxon>
        <taxon>Decapoda</taxon>
        <taxon>Pleocyemata</taxon>
        <taxon>Brachyura</taxon>
        <taxon>Eubrachyura</taxon>
        <taxon>Portunoidea</taxon>
        <taxon>Portunidae</taxon>
        <taxon>Portuninae</taxon>
        <taxon>Portunus</taxon>
    </lineage>
</organism>
<comment type="caution">
    <text evidence="2">The sequence shown here is derived from an EMBL/GenBank/DDBJ whole genome shotgun (WGS) entry which is preliminary data.</text>
</comment>
<sequence>MFKAATPWRDTMKQCVVEGEVVMNYVWRCIAAFPANPQPACSDRRASPSHLPHNPSMSSLRIGFIGAGNMAQALAKGLISSGESNQDYVCTLMLSP</sequence>
<dbReference type="InterPro" id="IPR028939">
    <property type="entry name" value="P5C_Rdtase_cat_N"/>
</dbReference>
<feature type="domain" description="Pyrroline-5-carboxylate reductase catalytic N-terminal" evidence="1">
    <location>
        <begin position="61"/>
        <end position="84"/>
    </location>
</feature>
<evidence type="ECO:0000313" key="3">
    <source>
        <dbReference type="Proteomes" id="UP000324222"/>
    </source>
</evidence>
<dbReference type="SUPFAM" id="SSF51735">
    <property type="entry name" value="NAD(P)-binding Rossmann-fold domains"/>
    <property type="match status" value="1"/>
</dbReference>
<name>A0A5B7JN78_PORTR</name>
<protein>
    <recommendedName>
        <fullName evidence="1">Pyrroline-5-carboxylate reductase catalytic N-terminal domain-containing protein</fullName>
    </recommendedName>
</protein>
<dbReference type="Proteomes" id="UP000324222">
    <property type="component" value="Unassembled WGS sequence"/>
</dbReference>
<keyword evidence="3" id="KW-1185">Reference proteome</keyword>
<gene>
    <name evidence="2" type="ORF">E2C01_092850</name>
</gene>
<evidence type="ECO:0000259" key="1">
    <source>
        <dbReference type="Pfam" id="PF03807"/>
    </source>
</evidence>